<dbReference type="GO" id="GO:0044331">
    <property type="term" value="P:cell-cell adhesion mediated by cadherin"/>
    <property type="evidence" value="ECO:0007669"/>
    <property type="project" value="TreeGrafter"/>
</dbReference>
<keyword evidence="4 14" id="KW-0812">Transmembrane</keyword>
<dbReference type="AlphaFoldDB" id="A0A9D3QDC7"/>
<evidence type="ECO:0000256" key="9">
    <source>
        <dbReference type="ARBA" id="ARBA00022949"/>
    </source>
</evidence>
<dbReference type="GO" id="GO:0007398">
    <property type="term" value="P:ectoderm development"/>
    <property type="evidence" value="ECO:0007669"/>
    <property type="project" value="UniProtKB-ARBA"/>
</dbReference>
<feature type="domain" description="Cadherin" evidence="18">
    <location>
        <begin position="334"/>
        <end position="451"/>
    </location>
</feature>
<keyword evidence="3" id="KW-1003">Cell membrane</keyword>
<dbReference type="PRINTS" id="PR00205">
    <property type="entry name" value="CADHERIN"/>
</dbReference>
<evidence type="ECO:0000256" key="16">
    <source>
        <dbReference type="SAM" id="Phobius"/>
    </source>
</evidence>
<dbReference type="GO" id="GO:0007498">
    <property type="term" value="P:mesoderm development"/>
    <property type="evidence" value="ECO:0007669"/>
    <property type="project" value="UniProtKB-ARBA"/>
</dbReference>
<keyword evidence="20" id="KW-1185">Reference proteome</keyword>
<feature type="signal peptide" evidence="17">
    <location>
        <begin position="1"/>
        <end position="20"/>
    </location>
</feature>
<evidence type="ECO:0000256" key="7">
    <source>
        <dbReference type="ARBA" id="ARBA00022837"/>
    </source>
</evidence>
<dbReference type="GO" id="GO:0034332">
    <property type="term" value="P:adherens junction organization"/>
    <property type="evidence" value="ECO:0007669"/>
    <property type="project" value="UniProtKB-ARBA"/>
</dbReference>
<dbReference type="FunFam" id="2.60.40.60:FF:000027">
    <property type="entry name" value="Cadherin 2"/>
    <property type="match status" value="1"/>
</dbReference>
<feature type="domain" description="Cadherin" evidence="18">
    <location>
        <begin position="447"/>
        <end position="552"/>
    </location>
</feature>
<evidence type="ECO:0000256" key="1">
    <source>
        <dbReference type="ARBA" id="ARBA00004251"/>
    </source>
</evidence>
<evidence type="ECO:0000256" key="2">
    <source>
        <dbReference type="ARBA" id="ARBA00004568"/>
    </source>
</evidence>
<organism evidence="19 20">
    <name type="scientific">Megalops atlanticus</name>
    <name type="common">Tarpon</name>
    <name type="synonym">Clupea gigantea</name>
    <dbReference type="NCBI Taxonomy" id="7932"/>
    <lineage>
        <taxon>Eukaryota</taxon>
        <taxon>Metazoa</taxon>
        <taxon>Chordata</taxon>
        <taxon>Craniata</taxon>
        <taxon>Vertebrata</taxon>
        <taxon>Euteleostomi</taxon>
        <taxon>Actinopterygii</taxon>
        <taxon>Neopterygii</taxon>
        <taxon>Teleostei</taxon>
        <taxon>Elopiformes</taxon>
        <taxon>Megalopidae</taxon>
        <taxon>Megalops</taxon>
    </lineage>
</organism>
<dbReference type="Gene3D" id="2.60.40.60">
    <property type="entry name" value="Cadherins"/>
    <property type="match status" value="5"/>
</dbReference>
<keyword evidence="8 14" id="KW-0130">Cell adhesion</keyword>
<comment type="subcellular location">
    <subcellularLocation>
        <location evidence="2">Cell junction</location>
        <location evidence="2">Desmosome</location>
    </subcellularLocation>
    <subcellularLocation>
        <location evidence="1 14">Cell membrane</location>
        <topology evidence="1 14">Single-pass type I membrane protein</topology>
    </subcellularLocation>
</comment>
<dbReference type="GO" id="GO:0008013">
    <property type="term" value="F:beta-catenin binding"/>
    <property type="evidence" value="ECO:0007669"/>
    <property type="project" value="TreeGrafter"/>
</dbReference>
<sequence length="879" mass="96005">MAQGLLFITGFFSVVMFGSAESCIPHSIEQQLPEVLTVGYVLLKVDLDPCDINVAQVTTSNSDFSTQTDGNVITLSVAAVPLREKTFSVFIHDQSDQIKKVDVNLVERSKGRRRSKRRWSMLPFNIKENDVPPFPKEIDLVASDSSVNYSVYYRISGPGVTEPPIGLFSVSSETGMLKVHRPVDREQYAQFIFEAKVFDRLTHKQTDLPLPLTVNVEDENDNAPEFSGSLQLSVMEQCNTGTLIGKINATDRDDPETDHTKIKYTLLTGGDMFLIHSATGVITTKTAALDREVQDKHLVTVQIKDMNGADNGLSSTGTATISLRDINDNPPTFRETAYAAKIKENQADVLILRIPVDDKDVEKTPNWNAVFVISKGNENGNFRIDTDPKTNEGLLYVIKPLDHETSKNVLLEVSAQNEAPLVGTKATWASIPVDVTVGDEDEGPEFTAPTLLLRVKEDVASGTLIGTYTAVDPETKSSKGIKYYKLSDPASWINVNETTGGLTVISTVDRESPFVTGNMYNITVKAVDQSSKTGTGTVLIQIEDLNDNEPNIPVKDMILCEKDGEIGSVLVEAEDKDLHPFSGPFTFELGEGHDGKWRLKDIKETSVVLEQTRDLPTGQYTIPLLVKDLQSFGKVQTVTVRICQCSGGACVAQQSSTALGVWGILAILLALALLVLLCIFFTFACTTEKGKIYLDDSSIGMLLKSNTEAPGEEGKSSNIVIVPSTAVDSSLKGGFIDRQGTMTSGTLRGQQTLEQSMQQSISKTSGRDFIMTDSQNVYSSGHYSGTTYAEGGMLKYSEFSSLDTWKTNGLYLDKKLTFFVTEEEGRFADDLLHTYGYEGEGSPAGSVGCCSDQVGDEDLAFLDTLGPKFRTLAEVCAEK</sequence>
<evidence type="ECO:0000256" key="3">
    <source>
        <dbReference type="ARBA" id="ARBA00022475"/>
    </source>
</evidence>
<evidence type="ECO:0000256" key="5">
    <source>
        <dbReference type="ARBA" id="ARBA00022723"/>
    </source>
</evidence>
<keyword evidence="11 16" id="KW-0472">Membrane</keyword>
<name>A0A9D3QDC7_MEGAT</name>
<dbReference type="GO" id="GO:0001841">
    <property type="term" value="P:neural tube formation"/>
    <property type="evidence" value="ECO:0007669"/>
    <property type="project" value="UniProtKB-ARBA"/>
</dbReference>
<dbReference type="GO" id="GO:0005912">
    <property type="term" value="C:adherens junction"/>
    <property type="evidence" value="ECO:0007669"/>
    <property type="project" value="TreeGrafter"/>
</dbReference>
<dbReference type="GO" id="GO:0007043">
    <property type="term" value="P:cell-cell junction assembly"/>
    <property type="evidence" value="ECO:0007669"/>
    <property type="project" value="TreeGrafter"/>
</dbReference>
<dbReference type="PROSITE" id="PS00232">
    <property type="entry name" value="CADHERIN_1"/>
    <property type="match status" value="2"/>
</dbReference>
<accession>A0A9D3QDC7</accession>
<dbReference type="GO" id="GO:0016342">
    <property type="term" value="C:catenin complex"/>
    <property type="evidence" value="ECO:0007669"/>
    <property type="project" value="TreeGrafter"/>
</dbReference>
<proteinExistence type="predicted"/>
<keyword evidence="7 13" id="KW-0106">Calcium</keyword>
<evidence type="ECO:0000259" key="18">
    <source>
        <dbReference type="PROSITE" id="PS50268"/>
    </source>
</evidence>
<feature type="domain" description="Cadherin" evidence="18">
    <location>
        <begin position="226"/>
        <end position="333"/>
    </location>
</feature>
<dbReference type="FunFam" id="2.60.40.60:FF:000011">
    <property type="entry name" value="Cadherin 1"/>
    <property type="match status" value="1"/>
</dbReference>
<dbReference type="GO" id="GO:0007156">
    <property type="term" value="P:homophilic cell adhesion via plasma membrane adhesion molecules"/>
    <property type="evidence" value="ECO:0007669"/>
    <property type="project" value="InterPro"/>
</dbReference>
<dbReference type="PANTHER" id="PTHR24027">
    <property type="entry name" value="CADHERIN-23"/>
    <property type="match status" value="1"/>
</dbReference>
<keyword evidence="6" id="KW-0677">Repeat</keyword>
<dbReference type="InterPro" id="IPR027397">
    <property type="entry name" value="Catenin-bd_sf"/>
</dbReference>
<dbReference type="GO" id="GO:0042074">
    <property type="term" value="P:cell migration involved in gastrulation"/>
    <property type="evidence" value="ECO:0007669"/>
    <property type="project" value="UniProtKB-ARBA"/>
</dbReference>
<dbReference type="Pfam" id="PF00028">
    <property type="entry name" value="Cadherin"/>
    <property type="match status" value="4"/>
</dbReference>
<dbReference type="SMART" id="SM00112">
    <property type="entry name" value="CA"/>
    <property type="match status" value="4"/>
</dbReference>
<dbReference type="InterPro" id="IPR020894">
    <property type="entry name" value="Cadherin_CS"/>
</dbReference>
<comment type="function">
    <text evidence="15">A component of desmosome cell-cell junctions which are required for positive regulation of cellular adhesion. Involved in the interaction of plaque proteins and intermediate filaments mediating cell-cell adhesion.</text>
</comment>
<feature type="domain" description="Cadherin" evidence="18">
    <location>
        <begin position="118"/>
        <end position="226"/>
    </location>
</feature>
<feature type="chain" id="PRO_5038387129" description="Cadherin domain-containing protein" evidence="17">
    <location>
        <begin position="21"/>
        <end position="879"/>
    </location>
</feature>
<keyword evidence="9" id="KW-0965">Cell junction</keyword>
<dbReference type="PRINTS" id="PR01818">
    <property type="entry name" value="DESMOCADHERN"/>
</dbReference>
<evidence type="ECO:0000313" key="19">
    <source>
        <dbReference type="EMBL" id="KAG7488411.1"/>
    </source>
</evidence>
<feature type="transmembrane region" description="Helical" evidence="16">
    <location>
        <begin position="659"/>
        <end position="684"/>
    </location>
</feature>
<protein>
    <recommendedName>
        <fullName evidence="18">Cadherin domain-containing protein</fullName>
    </recommendedName>
</protein>
<evidence type="ECO:0000256" key="15">
    <source>
        <dbReference type="RuleBase" id="RU004358"/>
    </source>
</evidence>
<dbReference type="PRINTS" id="PR01820">
    <property type="entry name" value="DESMOCOLLIN"/>
</dbReference>
<keyword evidence="5" id="KW-0479">Metal-binding</keyword>
<reference evidence="19" key="1">
    <citation type="submission" date="2021-01" db="EMBL/GenBank/DDBJ databases">
        <authorList>
            <person name="Zahm M."/>
            <person name="Roques C."/>
            <person name="Cabau C."/>
            <person name="Klopp C."/>
            <person name="Donnadieu C."/>
            <person name="Jouanno E."/>
            <person name="Lampietro C."/>
            <person name="Louis A."/>
            <person name="Herpin A."/>
            <person name="Echchiki A."/>
            <person name="Berthelot C."/>
            <person name="Parey E."/>
            <person name="Roest-Crollius H."/>
            <person name="Braasch I."/>
            <person name="Postlethwait J."/>
            <person name="Bobe J."/>
            <person name="Montfort J."/>
            <person name="Bouchez O."/>
            <person name="Begum T."/>
            <person name="Mejri S."/>
            <person name="Adams A."/>
            <person name="Chen W.-J."/>
            <person name="Guiguen Y."/>
        </authorList>
    </citation>
    <scope>NUCLEOTIDE SEQUENCE</scope>
    <source>
        <strain evidence="19">YG-15Mar2019-1</strain>
        <tissue evidence="19">Brain</tissue>
    </source>
</reference>
<evidence type="ECO:0000256" key="10">
    <source>
        <dbReference type="ARBA" id="ARBA00022989"/>
    </source>
</evidence>
<dbReference type="OrthoDB" id="6079678at2759"/>
<dbReference type="SUPFAM" id="SSF49313">
    <property type="entry name" value="Cadherin-like"/>
    <property type="match status" value="6"/>
</dbReference>
<dbReference type="Pfam" id="PF01049">
    <property type="entry name" value="CADH_Y-type_LIR"/>
    <property type="match status" value="1"/>
</dbReference>
<dbReference type="PANTHER" id="PTHR24027:SF78">
    <property type="entry name" value="CADHERIN-LIKE PROTEIN 26"/>
    <property type="match status" value="1"/>
</dbReference>
<dbReference type="InterPro" id="IPR009122">
    <property type="entry name" value="Desmosomal_cadherin"/>
</dbReference>
<dbReference type="GO" id="GO:0055113">
    <property type="term" value="P:epiboly involved in gastrulation with mouth forming second"/>
    <property type="evidence" value="ECO:0007669"/>
    <property type="project" value="UniProtKB-ARBA"/>
</dbReference>
<dbReference type="GO" id="GO:0045296">
    <property type="term" value="F:cadherin binding"/>
    <property type="evidence" value="ECO:0007669"/>
    <property type="project" value="TreeGrafter"/>
</dbReference>
<keyword evidence="12" id="KW-0325">Glycoprotein</keyword>
<dbReference type="InterPro" id="IPR015919">
    <property type="entry name" value="Cadherin-like_sf"/>
</dbReference>
<dbReference type="Proteomes" id="UP001046870">
    <property type="component" value="Chromosome 2"/>
</dbReference>
<dbReference type="EMBL" id="JAFDVH010000002">
    <property type="protein sequence ID" value="KAG7488411.1"/>
    <property type="molecule type" value="Genomic_DNA"/>
</dbReference>
<dbReference type="GO" id="GO:0005509">
    <property type="term" value="F:calcium ion binding"/>
    <property type="evidence" value="ECO:0007669"/>
    <property type="project" value="UniProtKB-UniRule"/>
</dbReference>
<dbReference type="GO" id="GO:0060027">
    <property type="term" value="P:convergent extension involved in gastrulation"/>
    <property type="evidence" value="ECO:0007669"/>
    <property type="project" value="UniProtKB-ARBA"/>
</dbReference>
<dbReference type="GO" id="GO:0001764">
    <property type="term" value="P:neuron migration"/>
    <property type="evidence" value="ECO:0007669"/>
    <property type="project" value="UniProtKB-ARBA"/>
</dbReference>
<dbReference type="GO" id="GO:0000902">
    <property type="term" value="P:cell morphogenesis"/>
    <property type="evidence" value="ECO:0007669"/>
    <property type="project" value="TreeGrafter"/>
</dbReference>
<dbReference type="InterPro" id="IPR000233">
    <property type="entry name" value="Cadherin_Y-type_LIR"/>
</dbReference>
<evidence type="ECO:0000256" key="8">
    <source>
        <dbReference type="ARBA" id="ARBA00022889"/>
    </source>
</evidence>
<evidence type="ECO:0000256" key="14">
    <source>
        <dbReference type="RuleBase" id="RU003318"/>
    </source>
</evidence>
<dbReference type="InterPro" id="IPR039808">
    <property type="entry name" value="Cadherin"/>
</dbReference>
<dbReference type="GO" id="GO:0030057">
    <property type="term" value="C:desmosome"/>
    <property type="evidence" value="ECO:0007669"/>
    <property type="project" value="UniProtKB-SubCell"/>
</dbReference>
<evidence type="ECO:0000256" key="17">
    <source>
        <dbReference type="SAM" id="SignalP"/>
    </source>
</evidence>
<dbReference type="InterPro" id="IPR002126">
    <property type="entry name" value="Cadherin-like_dom"/>
</dbReference>
<evidence type="ECO:0000256" key="6">
    <source>
        <dbReference type="ARBA" id="ARBA00022737"/>
    </source>
</evidence>
<dbReference type="CDD" id="cd11304">
    <property type="entry name" value="Cadherin_repeat"/>
    <property type="match status" value="4"/>
</dbReference>
<gene>
    <name evidence="19" type="ORF">MATL_G00034310</name>
</gene>
<keyword evidence="17" id="KW-0732">Signal</keyword>
<dbReference type="GO" id="GO:0030010">
    <property type="term" value="P:establishment of cell polarity"/>
    <property type="evidence" value="ECO:0007669"/>
    <property type="project" value="UniProtKB-ARBA"/>
</dbReference>
<dbReference type="GO" id="GO:0016339">
    <property type="term" value="P:calcium-dependent cell-cell adhesion via plasma membrane cell adhesion molecules"/>
    <property type="evidence" value="ECO:0007669"/>
    <property type="project" value="TreeGrafter"/>
</dbReference>
<dbReference type="FunFam" id="2.60.40.60:FF:000022">
    <property type="entry name" value="Cadherin 2"/>
    <property type="match status" value="1"/>
</dbReference>
<evidence type="ECO:0000256" key="13">
    <source>
        <dbReference type="PROSITE-ProRule" id="PRU00043"/>
    </source>
</evidence>
<dbReference type="PROSITE" id="PS50268">
    <property type="entry name" value="CADHERIN_2"/>
    <property type="match status" value="4"/>
</dbReference>
<evidence type="ECO:0000256" key="11">
    <source>
        <dbReference type="ARBA" id="ARBA00023136"/>
    </source>
</evidence>
<dbReference type="FunFam" id="2.60.40.60:FF:000019">
    <property type="entry name" value="Cadherin 2"/>
    <property type="match status" value="1"/>
</dbReference>
<dbReference type="Gene3D" id="4.10.900.10">
    <property type="entry name" value="TCF3-CBD (Catenin binding domain)"/>
    <property type="match status" value="1"/>
</dbReference>
<comment type="caution">
    <text evidence="19">The sequence shown here is derived from an EMBL/GenBank/DDBJ whole genome shotgun (WGS) entry which is preliminary data.</text>
</comment>
<keyword evidence="10 16" id="KW-1133">Transmembrane helix</keyword>
<evidence type="ECO:0000256" key="12">
    <source>
        <dbReference type="ARBA" id="ARBA00023180"/>
    </source>
</evidence>
<dbReference type="FunFam" id="2.60.40.60:FF:000031">
    <property type="entry name" value="Cadherin 3"/>
    <property type="match status" value="1"/>
</dbReference>
<evidence type="ECO:0000256" key="4">
    <source>
        <dbReference type="ARBA" id="ARBA00022692"/>
    </source>
</evidence>
<evidence type="ECO:0000313" key="20">
    <source>
        <dbReference type="Proteomes" id="UP001046870"/>
    </source>
</evidence>